<accession>A0A971CZ56</accession>
<dbReference type="SUPFAM" id="SSF51445">
    <property type="entry name" value="(Trans)glycosidases"/>
    <property type="match status" value="1"/>
</dbReference>
<reference evidence="12" key="2">
    <citation type="submission" date="2020-01" db="EMBL/GenBank/DDBJ databases">
        <authorList>
            <person name="Campanaro S."/>
        </authorList>
    </citation>
    <scope>NUCLEOTIDE SEQUENCE</scope>
    <source>
        <strain evidence="12">AS01afH2WH_6</strain>
    </source>
</reference>
<reference evidence="12" key="1">
    <citation type="journal article" date="2020" name="Biotechnol. Biofuels">
        <title>New insights from the biogas microbiome by comprehensive genome-resolved metagenomics of nearly 1600 species originating from multiple anaerobic digesters.</title>
        <authorList>
            <person name="Campanaro S."/>
            <person name="Treu L."/>
            <person name="Rodriguez-R L.M."/>
            <person name="Kovalovszki A."/>
            <person name="Ziels R.M."/>
            <person name="Maus I."/>
            <person name="Zhu X."/>
            <person name="Kougias P.G."/>
            <person name="Basile A."/>
            <person name="Luo G."/>
            <person name="Schluter A."/>
            <person name="Konstantinidis K.T."/>
            <person name="Angelidaki I."/>
        </authorList>
    </citation>
    <scope>NUCLEOTIDE SEQUENCE</scope>
    <source>
        <strain evidence="12">AS01afH2WH_6</strain>
    </source>
</reference>
<keyword evidence="5 10" id="KW-0328">Glycosyltransferase</keyword>
<dbReference type="Pfam" id="PF02446">
    <property type="entry name" value="Glyco_hydro_77"/>
    <property type="match status" value="1"/>
</dbReference>
<comment type="caution">
    <text evidence="12">The sequence shown here is derived from an EMBL/GenBank/DDBJ whole genome shotgun (WGS) entry which is preliminary data.</text>
</comment>
<comment type="catalytic activity">
    <reaction evidence="1 10">
        <text>Transfers a segment of a (1-&gt;4)-alpha-D-glucan to a new position in an acceptor, which may be glucose or a (1-&gt;4)-alpha-D-glucan.</text>
        <dbReference type="EC" id="2.4.1.25"/>
    </reaction>
</comment>
<evidence type="ECO:0000256" key="9">
    <source>
        <dbReference type="ARBA" id="ARBA00031501"/>
    </source>
</evidence>
<dbReference type="Proteomes" id="UP000767327">
    <property type="component" value="Unassembled WGS sequence"/>
</dbReference>
<evidence type="ECO:0000313" key="13">
    <source>
        <dbReference type="Proteomes" id="UP000767327"/>
    </source>
</evidence>
<dbReference type="GO" id="GO:0005975">
    <property type="term" value="P:carbohydrate metabolic process"/>
    <property type="evidence" value="ECO:0007669"/>
    <property type="project" value="InterPro"/>
</dbReference>
<proteinExistence type="inferred from homology"/>
<evidence type="ECO:0000256" key="3">
    <source>
        <dbReference type="ARBA" id="ARBA00012560"/>
    </source>
</evidence>
<dbReference type="EC" id="2.4.1.25" evidence="3 10"/>
<evidence type="ECO:0000256" key="1">
    <source>
        <dbReference type="ARBA" id="ARBA00000439"/>
    </source>
</evidence>
<dbReference type="GO" id="GO:0004134">
    <property type="term" value="F:4-alpha-glucanotransferase activity"/>
    <property type="evidence" value="ECO:0007669"/>
    <property type="project" value="UniProtKB-EC"/>
</dbReference>
<evidence type="ECO:0000256" key="4">
    <source>
        <dbReference type="ARBA" id="ARBA00020295"/>
    </source>
</evidence>
<evidence type="ECO:0000256" key="8">
    <source>
        <dbReference type="ARBA" id="ARBA00031423"/>
    </source>
</evidence>
<dbReference type="InterPro" id="IPR048458">
    <property type="entry name" value="MalQ_N"/>
</dbReference>
<dbReference type="Pfam" id="PF21226">
    <property type="entry name" value="MalQ_N"/>
    <property type="match status" value="1"/>
</dbReference>
<dbReference type="RefSeq" id="WP_273173609.1">
    <property type="nucleotide sequence ID" value="NZ_JAAXZR010000019.1"/>
</dbReference>
<dbReference type="InterPro" id="IPR003385">
    <property type="entry name" value="Glyco_hydro_77"/>
</dbReference>
<evidence type="ECO:0000256" key="6">
    <source>
        <dbReference type="ARBA" id="ARBA00022679"/>
    </source>
</evidence>
<dbReference type="EMBL" id="JAAXZR010000019">
    <property type="protein sequence ID" value="NLT79683.1"/>
    <property type="molecule type" value="Genomic_DNA"/>
</dbReference>
<sequence>MEHVESNQRLHRPLIELARAVGLSTSYVGQNDDYHEIEDEVLVAALKSLGFEASDARQARATLKTLQDARHRELIEPTVFMTAGEASTVPVHAGALDIPAGRIILENGEEYPRSLMPASGDGAAAYPLDDGFVVNAALELPADLPVGYHRLIVTVGEREQTSTLICAPRSIPWAVPEAQIRPWGWMAQLYSIRSRSSWGVGDFADLAQLLVQAKGQTGADFVLVNPMHAAEPVSPLTPSPYLPVSRRLVNFTYIRPQAIQEYQLLGEESLAQVKAAYEACLPLNDNPDHIDRDTMWKHKMRALWLIYKLGRSVERQREFADYVTTCGDDLEAYATWCLAYDKWGAPNEKPDSWVNRFGKDSGEIKVLREQYPDTLDFYRWMEWIATQQLDEAQRQAEHAGMRIGVMSDMAVGVHPQGAEVWWNPDRYVKGVTVGAPPDYFNQQGQNWSQPPLNPVELERKGYLSYRNMVHGMFAHAGALRIDHILGLFRLWWIPAGMSAVQGVYVNYRSEAMLGILAIEASRVNGIVVGEDLGVVPQYVADSLIRHEVLGCVVEWFEQRNGKFRAPSQWRECALASVNTHDMPPDAGYLNYEHVELHKRLGLLTGTAEDFMASAVAEQKAMMSMLVEGGFLNEDEVKNRTVGEQQIVEAQYKALTASSCKLLAAALTDGVGERRAQNQPGTNNEYPNWRIPLGDSEAKNVLLEDLFTNKRLQSLAAIMRTA</sequence>
<name>A0A971CZ56_9BIFI</name>
<evidence type="ECO:0000256" key="5">
    <source>
        <dbReference type="ARBA" id="ARBA00022676"/>
    </source>
</evidence>
<dbReference type="PANTHER" id="PTHR32438:SF5">
    <property type="entry name" value="4-ALPHA-GLUCANOTRANSFERASE DPE1, CHLOROPLASTIC_AMYLOPLASTIC"/>
    <property type="match status" value="1"/>
</dbReference>
<dbReference type="InterPro" id="IPR017853">
    <property type="entry name" value="GH"/>
</dbReference>
<evidence type="ECO:0000256" key="10">
    <source>
        <dbReference type="RuleBase" id="RU361207"/>
    </source>
</evidence>
<evidence type="ECO:0000313" key="12">
    <source>
        <dbReference type="EMBL" id="NLT79683.1"/>
    </source>
</evidence>
<dbReference type="Gene3D" id="3.20.20.80">
    <property type="entry name" value="Glycosidases"/>
    <property type="match status" value="1"/>
</dbReference>
<gene>
    <name evidence="12" type="primary">malQ</name>
    <name evidence="12" type="ORF">GXW98_05290</name>
</gene>
<keyword evidence="7 10" id="KW-0119">Carbohydrate metabolism</keyword>
<comment type="similarity">
    <text evidence="2 10">Belongs to the disproportionating enzyme family.</text>
</comment>
<dbReference type="AlphaFoldDB" id="A0A971CZ56"/>
<organism evidence="12 13">
    <name type="scientific">Bifidobacterium crudilactis</name>
    <dbReference type="NCBI Taxonomy" id="327277"/>
    <lineage>
        <taxon>Bacteria</taxon>
        <taxon>Bacillati</taxon>
        <taxon>Actinomycetota</taxon>
        <taxon>Actinomycetes</taxon>
        <taxon>Bifidobacteriales</taxon>
        <taxon>Bifidobacteriaceae</taxon>
        <taxon>Bifidobacterium</taxon>
    </lineage>
</organism>
<evidence type="ECO:0000256" key="7">
    <source>
        <dbReference type="ARBA" id="ARBA00023277"/>
    </source>
</evidence>
<dbReference type="PANTHER" id="PTHR32438">
    <property type="entry name" value="4-ALPHA-GLUCANOTRANSFERASE DPE1, CHLOROPLASTIC/AMYLOPLASTIC"/>
    <property type="match status" value="1"/>
</dbReference>
<evidence type="ECO:0000259" key="11">
    <source>
        <dbReference type="Pfam" id="PF21226"/>
    </source>
</evidence>
<feature type="domain" description="MalQ N-terminal beta-sandwich" evidence="11">
    <location>
        <begin position="76"/>
        <end position="168"/>
    </location>
</feature>
<evidence type="ECO:0000256" key="2">
    <source>
        <dbReference type="ARBA" id="ARBA00005684"/>
    </source>
</evidence>
<protein>
    <recommendedName>
        <fullName evidence="4 10">4-alpha-glucanotransferase</fullName>
        <ecNumber evidence="3 10">2.4.1.25</ecNumber>
    </recommendedName>
    <alternativeName>
        <fullName evidence="8 10">Amylomaltase</fullName>
    </alternativeName>
    <alternativeName>
        <fullName evidence="9 10">Disproportionating enzyme</fullName>
    </alternativeName>
</protein>
<dbReference type="NCBIfam" id="TIGR00217">
    <property type="entry name" value="malQ"/>
    <property type="match status" value="1"/>
</dbReference>
<keyword evidence="6 10" id="KW-0808">Transferase</keyword>